<evidence type="ECO:0000256" key="5">
    <source>
        <dbReference type="ARBA" id="ARBA00022857"/>
    </source>
</evidence>
<reference evidence="12 13" key="1">
    <citation type="submission" date="2021-12" db="EMBL/GenBank/DDBJ databases">
        <title>Discovery of the Pendulisporaceae a myxobacterial family with distinct sporulation behavior and unique specialized metabolism.</title>
        <authorList>
            <person name="Garcia R."/>
            <person name="Popoff A."/>
            <person name="Bader C.D."/>
            <person name="Loehr J."/>
            <person name="Walesch S."/>
            <person name="Walt C."/>
            <person name="Boldt J."/>
            <person name="Bunk B."/>
            <person name="Haeckl F.J.F.P.J."/>
            <person name="Gunesch A.P."/>
            <person name="Birkelbach J."/>
            <person name="Nuebel U."/>
            <person name="Pietschmann T."/>
            <person name="Bach T."/>
            <person name="Mueller R."/>
        </authorList>
    </citation>
    <scope>NUCLEOTIDE SEQUENCE [LARGE SCALE GENOMIC DNA]</scope>
    <source>
        <strain evidence="12 13">MSr12523</strain>
    </source>
</reference>
<name>A0ABZ2K0N9_9BACT</name>
<evidence type="ECO:0000259" key="10">
    <source>
        <dbReference type="Pfam" id="PF02558"/>
    </source>
</evidence>
<dbReference type="Pfam" id="PF02558">
    <property type="entry name" value="ApbA"/>
    <property type="match status" value="1"/>
</dbReference>
<dbReference type="Gene3D" id="3.40.50.720">
    <property type="entry name" value="NAD(P)-binding Rossmann-like Domain"/>
    <property type="match status" value="1"/>
</dbReference>
<dbReference type="InterPro" id="IPR008927">
    <property type="entry name" value="6-PGluconate_DH-like_C_sf"/>
</dbReference>
<dbReference type="InterPro" id="IPR013752">
    <property type="entry name" value="KPA_reductase"/>
</dbReference>
<dbReference type="InterPro" id="IPR051402">
    <property type="entry name" value="KPR-Related"/>
</dbReference>
<keyword evidence="9" id="KW-0566">Pantothenate biosynthesis</keyword>
<gene>
    <name evidence="12" type="ORF">LZC95_38370</name>
</gene>
<dbReference type="EC" id="1.1.1.169" evidence="3 9"/>
<evidence type="ECO:0000259" key="11">
    <source>
        <dbReference type="Pfam" id="PF08546"/>
    </source>
</evidence>
<evidence type="ECO:0000256" key="9">
    <source>
        <dbReference type="RuleBase" id="RU362068"/>
    </source>
</evidence>
<dbReference type="InterPro" id="IPR036291">
    <property type="entry name" value="NAD(P)-bd_dom_sf"/>
</dbReference>
<evidence type="ECO:0000313" key="12">
    <source>
        <dbReference type="EMBL" id="WXA92309.1"/>
    </source>
</evidence>
<sequence>MRLLIVGVGALGGVIGARLLARGVSVALATRDASSAAGLKAAGLHVTGVGGEVAARGVDVRALGDWPQSAFDLVVLATKADDALSIAPRCVELLAPGGTLLPIQNGAVAQVLARQHSRVVLGGLSNLGATMMAPGRYEQRNAGHILMGELAGGMTERATQIASFLNLGIETRTTANMNGAIWSKLLLNCTVTTLGAVAGTTMRGYITHPEGRALFDRTYDETLSVAFASGVRPERMLVDPIPPLDRDAWIDRILAAYGDLRPSMHQDFERGRPTEIEFINGYVAKLGLELGVLAPLNAAIADTVRAISRGESKPSLENLARILRG</sequence>
<comment type="similarity">
    <text evidence="2 9">Belongs to the ketopantoate reductase family.</text>
</comment>
<evidence type="ECO:0000256" key="1">
    <source>
        <dbReference type="ARBA" id="ARBA00004994"/>
    </source>
</evidence>
<dbReference type="RefSeq" id="WP_394842926.1">
    <property type="nucleotide sequence ID" value="NZ_CP089982.1"/>
</dbReference>
<protein>
    <recommendedName>
        <fullName evidence="4 9">2-dehydropantoate 2-reductase</fullName>
        <ecNumber evidence="3 9">1.1.1.169</ecNumber>
    </recommendedName>
    <alternativeName>
        <fullName evidence="7 9">Ketopantoate reductase</fullName>
    </alternativeName>
</protein>
<proteinExistence type="inferred from homology"/>
<comment type="pathway">
    <text evidence="1 9">Cofactor biosynthesis; (R)-pantothenate biosynthesis; (R)-pantoate from 3-methyl-2-oxobutanoate: step 2/2.</text>
</comment>
<evidence type="ECO:0000256" key="8">
    <source>
        <dbReference type="ARBA" id="ARBA00048793"/>
    </source>
</evidence>
<evidence type="ECO:0000313" key="13">
    <source>
        <dbReference type="Proteomes" id="UP001379533"/>
    </source>
</evidence>
<organism evidence="12 13">
    <name type="scientific">Pendulispora brunnea</name>
    <dbReference type="NCBI Taxonomy" id="2905690"/>
    <lineage>
        <taxon>Bacteria</taxon>
        <taxon>Pseudomonadati</taxon>
        <taxon>Myxococcota</taxon>
        <taxon>Myxococcia</taxon>
        <taxon>Myxococcales</taxon>
        <taxon>Sorangiineae</taxon>
        <taxon>Pendulisporaceae</taxon>
        <taxon>Pendulispora</taxon>
    </lineage>
</organism>
<feature type="domain" description="Ketopantoate reductase C-terminal" evidence="11">
    <location>
        <begin position="176"/>
        <end position="307"/>
    </location>
</feature>
<dbReference type="Proteomes" id="UP001379533">
    <property type="component" value="Chromosome"/>
</dbReference>
<dbReference type="NCBIfam" id="TIGR00745">
    <property type="entry name" value="apbA_panE"/>
    <property type="match status" value="1"/>
</dbReference>
<comment type="catalytic activity">
    <reaction evidence="8 9">
        <text>(R)-pantoate + NADP(+) = 2-dehydropantoate + NADPH + H(+)</text>
        <dbReference type="Rhea" id="RHEA:16233"/>
        <dbReference type="ChEBI" id="CHEBI:11561"/>
        <dbReference type="ChEBI" id="CHEBI:15378"/>
        <dbReference type="ChEBI" id="CHEBI:15980"/>
        <dbReference type="ChEBI" id="CHEBI:57783"/>
        <dbReference type="ChEBI" id="CHEBI:58349"/>
        <dbReference type="EC" id="1.1.1.169"/>
    </reaction>
</comment>
<evidence type="ECO:0000256" key="6">
    <source>
        <dbReference type="ARBA" id="ARBA00023002"/>
    </source>
</evidence>
<dbReference type="Gene3D" id="1.10.1040.10">
    <property type="entry name" value="N-(1-d-carboxylethyl)-l-norvaline Dehydrogenase, domain 2"/>
    <property type="match status" value="1"/>
</dbReference>
<dbReference type="InterPro" id="IPR003710">
    <property type="entry name" value="ApbA"/>
</dbReference>
<dbReference type="SUPFAM" id="SSF51735">
    <property type="entry name" value="NAD(P)-binding Rossmann-fold domains"/>
    <property type="match status" value="1"/>
</dbReference>
<keyword evidence="6 9" id="KW-0560">Oxidoreductase</keyword>
<keyword evidence="5 9" id="KW-0521">NADP</keyword>
<dbReference type="PANTHER" id="PTHR21708:SF26">
    <property type="entry name" value="2-DEHYDROPANTOATE 2-REDUCTASE"/>
    <property type="match status" value="1"/>
</dbReference>
<evidence type="ECO:0000256" key="7">
    <source>
        <dbReference type="ARBA" id="ARBA00032024"/>
    </source>
</evidence>
<evidence type="ECO:0000256" key="4">
    <source>
        <dbReference type="ARBA" id="ARBA00019465"/>
    </source>
</evidence>
<evidence type="ECO:0000256" key="2">
    <source>
        <dbReference type="ARBA" id="ARBA00007870"/>
    </source>
</evidence>
<feature type="domain" description="Ketopantoate reductase N-terminal" evidence="10">
    <location>
        <begin position="4"/>
        <end position="151"/>
    </location>
</feature>
<accession>A0ABZ2K0N9</accession>
<dbReference type="InterPro" id="IPR013332">
    <property type="entry name" value="KPR_N"/>
</dbReference>
<dbReference type="InterPro" id="IPR013328">
    <property type="entry name" value="6PGD_dom2"/>
</dbReference>
<evidence type="ECO:0000256" key="3">
    <source>
        <dbReference type="ARBA" id="ARBA00013014"/>
    </source>
</evidence>
<keyword evidence="13" id="KW-1185">Reference proteome</keyword>
<dbReference type="Pfam" id="PF08546">
    <property type="entry name" value="ApbA_C"/>
    <property type="match status" value="1"/>
</dbReference>
<dbReference type="PANTHER" id="PTHR21708">
    <property type="entry name" value="PROBABLE 2-DEHYDROPANTOATE 2-REDUCTASE"/>
    <property type="match status" value="1"/>
</dbReference>
<comment type="function">
    <text evidence="9">Catalyzes the NADPH-dependent reduction of ketopantoate into pantoic acid.</text>
</comment>
<dbReference type="EMBL" id="CP089982">
    <property type="protein sequence ID" value="WXA92309.1"/>
    <property type="molecule type" value="Genomic_DNA"/>
</dbReference>
<dbReference type="SUPFAM" id="SSF48179">
    <property type="entry name" value="6-phosphogluconate dehydrogenase C-terminal domain-like"/>
    <property type="match status" value="1"/>
</dbReference>